<evidence type="ECO:0000256" key="2">
    <source>
        <dbReference type="ARBA" id="ARBA00022679"/>
    </source>
</evidence>
<evidence type="ECO:0000256" key="3">
    <source>
        <dbReference type="ARBA" id="ARBA00022777"/>
    </source>
</evidence>
<dbReference type="RefSeq" id="WP_154364808.1">
    <property type="nucleotide sequence ID" value="NZ_WKJM01000007.1"/>
</dbReference>
<organism evidence="6 7">
    <name type="scientific">Duganella alba</name>
    <dbReference type="NCBI Taxonomy" id="2666081"/>
    <lineage>
        <taxon>Bacteria</taxon>
        <taxon>Pseudomonadati</taxon>
        <taxon>Pseudomonadota</taxon>
        <taxon>Betaproteobacteria</taxon>
        <taxon>Burkholderiales</taxon>
        <taxon>Oxalobacteraceae</taxon>
        <taxon>Telluria group</taxon>
        <taxon>Duganella</taxon>
    </lineage>
</organism>
<protein>
    <submittedName>
        <fullName evidence="6">Sugar kinase</fullName>
    </submittedName>
</protein>
<feature type="region of interest" description="Disordered" evidence="4">
    <location>
        <begin position="244"/>
        <end position="269"/>
    </location>
</feature>
<keyword evidence="2" id="KW-0808">Transferase</keyword>
<evidence type="ECO:0000313" key="6">
    <source>
        <dbReference type="EMBL" id="MRX08318.1"/>
    </source>
</evidence>
<sequence>MQIPDVVTMGEAMALMIARQPGLLEEVREFERATAGAELNVAVGLSRLGFKVGYISSLGQDSLGRHLRAFMAAEGLDLRHLRTDERYPTGFMLKQMVADGSDPQVEYFRRGSAASHLSPDDMPAPGSEFQQARLLHLTGISPALSIGCGELAFALARQARADGRLVSFDPNLRPRLWPSQAEMIATINALASQADIVMPGLAEGRLLTGCEDAAGIAEWYLERGARHVVVKLGPDGAYAASAHGGYANGSSQEQDGRSGSGSGTDGRRGCIVPGLPVREVVDTVGAGDGFAVGVISGLLDGLPLSEAAARGNAIGARVVQFRGDCEGLPTRDQLALA</sequence>
<dbReference type="EMBL" id="WKJM01000007">
    <property type="protein sequence ID" value="MRX08318.1"/>
    <property type="molecule type" value="Genomic_DNA"/>
</dbReference>
<comment type="similarity">
    <text evidence="1">Belongs to the carbohydrate kinase PfkB family.</text>
</comment>
<dbReference type="InterPro" id="IPR052700">
    <property type="entry name" value="Carb_kinase_PfkB-like"/>
</dbReference>
<evidence type="ECO:0000256" key="4">
    <source>
        <dbReference type="SAM" id="MobiDB-lite"/>
    </source>
</evidence>
<accession>A0A6L5QFK7</accession>
<dbReference type="Pfam" id="PF00294">
    <property type="entry name" value="PfkB"/>
    <property type="match status" value="1"/>
</dbReference>
<reference evidence="6 7" key="1">
    <citation type="submission" date="2019-11" db="EMBL/GenBank/DDBJ databases">
        <title>Novel species isolated from a subtropical stream in China.</title>
        <authorList>
            <person name="Lu H."/>
        </authorList>
    </citation>
    <scope>NUCLEOTIDE SEQUENCE [LARGE SCALE GENOMIC DNA]</scope>
    <source>
        <strain evidence="6 7">FT25W</strain>
    </source>
</reference>
<dbReference type="PANTHER" id="PTHR43320:SF2">
    <property type="entry name" value="2-DEHYDRO-3-DEOXYGLUCONOKINASE_2-DEHYDRO-3-DEOXYGALACTONOKINASE"/>
    <property type="match status" value="1"/>
</dbReference>
<evidence type="ECO:0000259" key="5">
    <source>
        <dbReference type="Pfam" id="PF00294"/>
    </source>
</evidence>
<dbReference type="InterPro" id="IPR002173">
    <property type="entry name" value="Carboh/pur_kinase_PfkB_CS"/>
</dbReference>
<keyword evidence="3 6" id="KW-0418">Kinase</keyword>
<dbReference type="Proteomes" id="UP000481037">
    <property type="component" value="Unassembled WGS sequence"/>
</dbReference>
<dbReference type="InterPro" id="IPR011611">
    <property type="entry name" value="PfkB_dom"/>
</dbReference>
<comment type="caution">
    <text evidence="6">The sequence shown here is derived from an EMBL/GenBank/DDBJ whole genome shotgun (WGS) entry which is preliminary data.</text>
</comment>
<dbReference type="CDD" id="cd01166">
    <property type="entry name" value="KdgK"/>
    <property type="match status" value="1"/>
</dbReference>
<dbReference type="InterPro" id="IPR029056">
    <property type="entry name" value="Ribokinase-like"/>
</dbReference>
<dbReference type="PROSITE" id="PS00584">
    <property type="entry name" value="PFKB_KINASES_2"/>
    <property type="match status" value="1"/>
</dbReference>
<gene>
    <name evidence="6" type="ORF">GJ697_10770</name>
</gene>
<proteinExistence type="inferred from homology"/>
<feature type="domain" description="Carbohydrate kinase PfkB" evidence="5">
    <location>
        <begin position="5"/>
        <end position="330"/>
    </location>
</feature>
<dbReference type="AlphaFoldDB" id="A0A6L5QFK7"/>
<dbReference type="SUPFAM" id="SSF53613">
    <property type="entry name" value="Ribokinase-like"/>
    <property type="match status" value="1"/>
</dbReference>
<dbReference type="Gene3D" id="3.40.1190.20">
    <property type="match status" value="1"/>
</dbReference>
<dbReference type="PANTHER" id="PTHR43320">
    <property type="entry name" value="SUGAR KINASE"/>
    <property type="match status" value="1"/>
</dbReference>
<keyword evidence="7" id="KW-1185">Reference proteome</keyword>
<evidence type="ECO:0000313" key="7">
    <source>
        <dbReference type="Proteomes" id="UP000481037"/>
    </source>
</evidence>
<name>A0A6L5QFK7_9BURK</name>
<evidence type="ECO:0000256" key="1">
    <source>
        <dbReference type="ARBA" id="ARBA00010688"/>
    </source>
</evidence>
<dbReference type="GO" id="GO:0016301">
    <property type="term" value="F:kinase activity"/>
    <property type="evidence" value="ECO:0007669"/>
    <property type="project" value="UniProtKB-KW"/>
</dbReference>